<gene>
    <name evidence="2" type="ORF">H6P81_001154</name>
</gene>
<protein>
    <submittedName>
        <fullName evidence="2">Uncharacterized protein</fullName>
    </submittedName>
</protein>
<evidence type="ECO:0000313" key="3">
    <source>
        <dbReference type="Proteomes" id="UP000825729"/>
    </source>
</evidence>
<dbReference type="EMBL" id="JAINDJ010000002">
    <property type="protein sequence ID" value="KAG9456646.1"/>
    <property type="molecule type" value="Genomic_DNA"/>
</dbReference>
<keyword evidence="3" id="KW-1185">Reference proteome</keyword>
<sequence length="336" mass="38170">MIWSTGKYLEHLWSECWQDDPSNVATCTSNLGNREEELRKSGRLAIRVLVQTLFFPISSPLPVDLVSSYPPLFRSLLVPSSPLSLISVFVFPGFLSSYRLRLRRYWSVQKLVKRPGEEKAGDVVLRMLGFLCTSQTQRDESLGYPYRVILLPLLLNHPCQGRHMYLVCMKFQLFSVLHVSASEKWLSILSTSGTSFIIRLSQVSTSIFHGGCSYKSGKLKKVPVVTRDVKLHALTCSIRALQSVFSSFFFHLNQPQGILATLFLEKPSTVWRYESFVTKGGHSMVYFSVRIRYKMLLAANLGTGRNVVVYKGNRESSDSLIFAERGHLWLFILVAI</sequence>
<name>A0AAV7F9Y8_ARIFI</name>
<dbReference type="AlphaFoldDB" id="A0AAV7F9Y8"/>
<accession>A0AAV7F9Y8</accession>
<keyword evidence="1" id="KW-0812">Transmembrane</keyword>
<evidence type="ECO:0000256" key="1">
    <source>
        <dbReference type="SAM" id="Phobius"/>
    </source>
</evidence>
<reference evidence="2 3" key="1">
    <citation type="submission" date="2021-07" db="EMBL/GenBank/DDBJ databases">
        <title>The Aristolochia fimbriata genome: insights into angiosperm evolution, floral development and chemical biosynthesis.</title>
        <authorList>
            <person name="Jiao Y."/>
        </authorList>
    </citation>
    <scope>NUCLEOTIDE SEQUENCE [LARGE SCALE GENOMIC DNA]</scope>
    <source>
        <strain evidence="2">IBCAS-2021</strain>
        <tissue evidence="2">Leaf</tissue>
    </source>
</reference>
<feature type="transmembrane region" description="Helical" evidence="1">
    <location>
        <begin position="44"/>
        <end position="63"/>
    </location>
</feature>
<feature type="transmembrane region" description="Helical" evidence="1">
    <location>
        <begin position="83"/>
        <end position="100"/>
    </location>
</feature>
<keyword evidence="1" id="KW-1133">Transmembrane helix</keyword>
<proteinExistence type="predicted"/>
<dbReference type="Proteomes" id="UP000825729">
    <property type="component" value="Unassembled WGS sequence"/>
</dbReference>
<organism evidence="2 3">
    <name type="scientific">Aristolochia fimbriata</name>
    <name type="common">White veined hardy Dutchman's pipe vine</name>
    <dbReference type="NCBI Taxonomy" id="158543"/>
    <lineage>
        <taxon>Eukaryota</taxon>
        <taxon>Viridiplantae</taxon>
        <taxon>Streptophyta</taxon>
        <taxon>Embryophyta</taxon>
        <taxon>Tracheophyta</taxon>
        <taxon>Spermatophyta</taxon>
        <taxon>Magnoliopsida</taxon>
        <taxon>Magnoliidae</taxon>
        <taxon>Piperales</taxon>
        <taxon>Aristolochiaceae</taxon>
        <taxon>Aristolochia</taxon>
    </lineage>
</organism>
<evidence type="ECO:0000313" key="2">
    <source>
        <dbReference type="EMBL" id="KAG9456646.1"/>
    </source>
</evidence>
<comment type="caution">
    <text evidence="2">The sequence shown here is derived from an EMBL/GenBank/DDBJ whole genome shotgun (WGS) entry which is preliminary data.</text>
</comment>
<keyword evidence="1" id="KW-0472">Membrane</keyword>